<accession>A0A9D1ELH4</accession>
<keyword evidence="1" id="KW-1133">Transmembrane helix</keyword>
<dbReference type="AlphaFoldDB" id="A0A9D1ELH4"/>
<dbReference type="Proteomes" id="UP000886841">
    <property type="component" value="Unassembled WGS sequence"/>
</dbReference>
<feature type="transmembrane region" description="Helical" evidence="1">
    <location>
        <begin position="110"/>
        <end position="134"/>
    </location>
</feature>
<evidence type="ECO:0000256" key="1">
    <source>
        <dbReference type="SAM" id="Phobius"/>
    </source>
</evidence>
<keyword evidence="1" id="KW-0812">Transmembrane</keyword>
<organism evidence="2 3">
    <name type="scientific">Candidatus Egerieimonas intestinavium</name>
    <dbReference type="NCBI Taxonomy" id="2840777"/>
    <lineage>
        <taxon>Bacteria</taxon>
        <taxon>Bacillati</taxon>
        <taxon>Bacillota</taxon>
        <taxon>Clostridia</taxon>
        <taxon>Lachnospirales</taxon>
        <taxon>Lachnospiraceae</taxon>
        <taxon>Lachnospiraceae incertae sedis</taxon>
        <taxon>Candidatus Egerieimonas</taxon>
    </lineage>
</organism>
<sequence>MLQISILGINLYHILAWFFVYSFLGWVWESCYVSVKERKWVNRGFVAGPVVTLYGVGAVTVYVILRPLSGHVLALYLGGVVLATALEYVTGKLMEAIFHTSWWDYSHKRFNFQGVICLGSSLAWGFFTLGLFYGLHPVVSRLVDLVPVNVGAPLIWLSLLLYLLDFSVSMVQAARLSGKLRSLDKAWEDFLDYVQGSRLAESAADFREWLGAYRRETSRKKAIRYLAEYKDKVKGYISRFGDANQDLQSAFWEKYDSFMKVAQEKKSSLSRTHKRLLRAYPNLSIRVRRKDKKQKTQETEETK</sequence>
<proteinExistence type="predicted"/>
<protein>
    <submittedName>
        <fullName evidence="2">ABC transporter permease</fullName>
    </submittedName>
</protein>
<dbReference type="Pfam" id="PF06541">
    <property type="entry name" value="ABC_trans_CmpB"/>
    <property type="match status" value="1"/>
</dbReference>
<feature type="transmembrane region" description="Helical" evidence="1">
    <location>
        <begin position="40"/>
        <end position="65"/>
    </location>
</feature>
<feature type="transmembrane region" description="Helical" evidence="1">
    <location>
        <begin position="154"/>
        <end position="174"/>
    </location>
</feature>
<reference evidence="2" key="2">
    <citation type="journal article" date="2021" name="PeerJ">
        <title>Extensive microbial diversity within the chicken gut microbiome revealed by metagenomics and culture.</title>
        <authorList>
            <person name="Gilroy R."/>
            <person name="Ravi A."/>
            <person name="Getino M."/>
            <person name="Pursley I."/>
            <person name="Horton D.L."/>
            <person name="Alikhan N.F."/>
            <person name="Baker D."/>
            <person name="Gharbi K."/>
            <person name="Hall N."/>
            <person name="Watson M."/>
            <person name="Adriaenssens E.M."/>
            <person name="Foster-Nyarko E."/>
            <person name="Jarju S."/>
            <person name="Secka A."/>
            <person name="Antonio M."/>
            <person name="Oren A."/>
            <person name="Chaudhuri R.R."/>
            <person name="La Ragione R."/>
            <person name="Hildebrand F."/>
            <person name="Pallen M.J."/>
        </authorList>
    </citation>
    <scope>NUCLEOTIDE SEQUENCE</scope>
    <source>
        <strain evidence="2">ChiSxjej1B13-7041</strain>
    </source>
</reference>
<dbReference type="InterPro" id="IPR010540">
    <property type="entry name" value="CmpB_TMEM229"/>
</dbReference>
<gene>
    <name evidence="2" type="ORF">IAB98_11560</name>
</gene>
<feature type="transmembrane region" description="Helical" evidence="1">
    <location>
        <begin position="6"/>
        <end position="28"/>
    </location>
</feature>
<name>A0A9D1ELH4_9FIRM</name>
<keyword evidence="1" id="KW-0472">Membrane</keyword>
<reference evidence="2" key="1">
    <citation type="submission" date="2020-10" db="EMBL/GenBank/DDBJ databases">
        <authorList>
            <person name="Gilroy R."/>
        </authorList>
    </citation>
    <scope>NUCLEOTIDE SEQUENCE</scope>
    <source>
        <strain evidence="2">ChiSxjej1B13-7041</strain>
    </source>
</reference>
<evidence type="ECO:0000313" key="3">
    <source>
        <dbReference type="Proteomes" id="UP000886841"/>
    </source>
</evidence>
<feature type="transmembrane region" description="Helical" evidence="1">
    <location>
        <begin position="71"/>
        <end position="89"/>
    </location>
</feature>
<evidence type="ECO:0000313" key="2">
    <source>
        <dbReference type="EMBL" id="HIR94043.1"/>
    </source>
</evidence>
<comment type="caution">
    <text evidence="2">The sequence shown here is derived from an EMBL/GenBank/DDBJ whole genome shotgun (WGS) entry which is preliminary data.</text>
</comment>
<dbReference type="EMBL" id="DVHU01000104">
    <property type="protein sequence ID" value="HIR94043.1"/>
    <property type="molecule type" value="Genomic_DNA"/>
</dbReference>